<name>A0A1F6EKK7_9BACT</name>
<comment type="caution">
    <text evidence="1">The sequence shown here is derived from an EMBL/GenBank/DDBJ whole genome shotgun (WGS) entry which is preliminary data.</text>
</comment>
<evidence type="ECO:0000313" key="2">
    <source>
        <dbReference type="Proteomes" id="UP000178427"/>
    </source>
</evidence>
<dbReference type="Proteomes" id="UP000178427">
    <property type="component" value="Unassembled WGS sequence"/>
</dbReference>
<sequence length="67" mass="7752">MLSPATITKFKEIYQREFGVDLSQEEASEQAQRLLNLARVVMQPMPKRHEARYKELLVDQKKTASSS</sequence>
<reference evidence="1 2" key="1">
    <citation type="journal article" date="2016" name="Nat. Commun.">
        <title>Thousands of microbial genomes shed light on interconnected biogeochemical processes in an aquifer system.</title>
        <authorList>
            <person name="Anantharaman K."/>
            <person name="Brown C.T."/>
            <person name="Hug L.A."/>
            <person name="Sharon I."/>
            <person name="Castelle C.J."/>
            <person name="Probst A.J."/>
            <person name="Thomas B.C."/>
            <person name="Singh A."/>
            <person name="Wilkins M.J."/>
            <person name="Karaoz U."/>
            <person name="Brodie E.L."/>
            <person name="Williams K.H."/>
            <person name="Hubbard S.S."/>
            <person name="Banfield J.F."/>
        </authorList>
    </citation>
    <scope>NUCLEOTIDE SEQUENCE [LARGE SCALE GENOMIC DNA]</scope>
</reference>
<dbReference type="AlphaFoldDB" id="A0A1F6EKK7"/>
<evidence type="ECO:0000313" key="1">
    <source>
        <dbReference type="EMBL" id="OGG74171.1"/>
    </source>
</evidence>
<gene>
    <name evidence="1" type="ORF">A3A40_00360</name>
</gene>
<organism evidence="1 2">
    <name type="scientific">Candidatus Kaiserbacteria bacterium RIFCSPLOWO2_01_FULL_54_20</name>
    <dbReference type="NCBI Taxonomy" id="1798513"/>
    <lineage>
        <taxon>Bacteria</taxon>
        <taxon>Candidatus Kaiseribacteriota</taxon>
    </lineage>
</organism>
<dbReference type="EMBL" id="MFMA01000003">
    <property type="protein sequence ID" value="OGG74171.1"/>
    <property type="molecule type" value="Genomic_DNA"/>
</dbReference>
<proteinExistence type="predicted"/>
<accession>A0A1F6EKK7</accession>
<protein>
    <submittedName>
        <fullName evidence="1">Uncharacterized protein</fullName>
    </submittedName>
</protein>
<dbReference type="STRING" id="1798513.A3A40_00360"/>